<organism evidence="1 2">
    <name type="scientific">Bacteroides fluxus YIT 12057</name>
    <dbReference type="NCBI Taxonomy" id="763034"/>
    <lineage>
        <taxon>Bacteria</taxon>
        <taxon>Pseudomonadati</taxon>
        <taxon>Bacteroidota</taxon>
        <taxon>Bacteroidia</taxon>
        <taxon>Bacteroidales</taxon>
        <taxon>Bacteroidaceae</taxon>
        <taxon>Bacteroides</taxon>
    </lineage>
</organism>
<proteinExistence type="predicted"/>
<reference evidence="1 2" key="1">
    <citation type="submission" date="2011-02" db="EMBL/GenBank/DDBJ databases">
        <authorList>
            <person name="Weinstock G."/>
            <person name="Sodergren E."/>
            <person name="Clifton S."/>
            <person name="Fulton L."/>
            <person name="Fulton B."/>
            <person name="Courtney L."/>
            <person name="Fronick C."/>
            <person name="Harrison M."/>
            <person name="Strong C."/>
            <person name="Farmer C."/>
            <person name="Delahaunty K."/>
            <person name="Markovic C."/>
            <person name="Hall O."/>
            <person name="Minx P."/>
            <person name="Tomlinson C."/>
            <person name="Mitreva M."/>
            <person name="Hou S."/>
            <person name="Chen J."/>
            <person name="Wollam A."/>
            <person name="Pepin K.H."/>
            <person name="Johnson M."/>
            <person name="Bhonagiri V."/>
            <person name="Zhang X."/>
            <person name="Suruliraj S."/>
            <person name="Warren W."/>
            <person name="Chinwalla A."/>
            <person name="Mardis E.R."/>
            <person name="Wilson R.K."/>
        </authorList>
    </citation>
    <scope>NUCLEOTIDE SEQUENCE [LARGE SCALE GENOMIC DNA]</scope>
    <source>
        <strain evidence="1 2">YIT 12057</strain>
    </source>
</reference>
<sequence length="40" mass="4763">MYIISLFMNYNCAKIRKPNEKSFLSIWFIRIINTFAACNS</sequence>
<dbReference type="AlphaFoldDB" id="F3PPW4"/>
<name>F3PPW4_9BACE</name>
<dbReference type="HOGENOM" id="CLU_3284890_0_0_10"/>
<evidence type="ECO:0000313" key="2">
    <source>
        <dbReference type="Proteomes" id="UP000003416"/>
    </source>
</evidence>
<accession>F3PPW4</accession>
<protein>
    <submittedName>
        <fullName evidence="1">Uncharacterized protein</fullName>
    </submittedName>
</protein>
<dbReference type="Proteomes" id="UP000003416">
    <property type="component" value="Unassembled WGS sequence"/>
</dbReference>
<gene>
    <name evidence="1" type="ORF">HMPREF9446_00757</name>
</gene>
<keyword evidence="2" id="KW-1185">Reference proteome</keyword>
<comment type="caution">
    <text evidence="1">The sequence shown here is derived from an EMBL/GenBank/DDBJ whole genome shotgun (WGS) entry which is preliminary data.</text>
</comment>
<dbReference type="EMBL" id="AFBN01000013">
    <property type="protein sequence ID" value="EGF59007.1"/>
    <property type="molecule type" value="Genomic_DNA"/>
</dbReference>
<evidence type="ECO:0000313" key="1">
    <source>
        <dbReference type="EMBL" id="EGF59007.1"/>
    </source>
</evidence>